<sequence length="106" mass="11844">MSTHHLQVLLAPTRRPLGNNTDVSSCHPMPRLQASWRIRGAWSDLPGDLFNTIGKVPVIPRVSALVPRPIIIIREDEDGRRGLLLRPVDELLSTLNPAVLCRGRQQ</sequence>
<proteinExistence type="predicted"/>
<name>A0A7T8GQJ9_CALRO</name>
<reference evidence="2" key="1">
    <citation type="submission" date="2021-01" db="EMBL/GenBank/DDBJ databases">
        <title>Caligus Genome Assembly.</title>
        <authorList>
            <person name="Gallardo-Escarate C."/>
        </authorList>
    </citation>
    <scope>NUCLEOTIDE SEQUENCE [LARGE SCALE GENOMIC DNA]</scope>
</reference>
<dbReference type="Proteomes" id="UP000595437">
    <property type="component" value="Chromosome 15"/>
</dbReference>
<keyword evidence="2" id="KW-1185">Reference proteome</keyword>
<accession>A0A7T8GQJ9</accession>
<organism evidence="1 2">
    <name type="scientific">Caligus rogercresseyi</name>
    <name type="common">Sea louse</name>
    <dbReference type="NCBI Taxonomy" id="217165"/>
    <lineage>
        <taxon>Eukaryota</taxon>
        <taxon>Metazoa</taxon>
        <taxon>Ecdysozoa</taxon>
        <taxon>Arthropoda</taxon>
        <taxon>Crustacea</taxon>
        <taxon>Multicrustacea</taxon>
        <taxon>Hexanauplia</taxon>
        <taxon>Copepoda</taxon>
        <taxon>Siphonostomatoida</taxon>
        <taxon>Caligidae</taxon>
        <taxon>Caligus</taxon>
    </lineage>
</organism>
<dbReference type="EMBL" id="CP045904">
    <property type="protein sequence ID" value="QQP35917.1"/>
    <property type="molecule type" value="Genomic_DNA"/>
</dbReference>
<evidence type="ECO:0000313" key="1">
    <source>
        <dbReference type="EMBL" id="QQP35917.1"/>
    </source>
</evidence>
<evidence type="ECO:0000313" key="2">
    <source>
        <dbReference type="Proteomes" id="UP000595437"/>
    </source>
</evidence>
<protein>
    <submittedName>
        <fullName evidence="1">Uncharacterized protein</fullName>
    </submittedName>
</protein>
<gene>
    <name evidence="1" type="ORF">FKW44_020864</name>
</gene>
<dbReference type="AlphaFoldDB" id="A0A7T8GQJ9"/>